<dbReference type="KEGG" id="vha:VIBHAR_04872"/>
<dbReference type="InterPro" id="IPR007280">
    <property type="entry name" value="Peptidase_C_arc/bac"/>
</dbReference>
<dbReference type="CDD" id="cd07477">
    <property type="entry name" value="Peptidases_S8_Subtilisin_subset"/>
    <property type="match status" value="1"/>
</dbReference>
<dbReference type="AlphaFoldDB" id="A7N331"/>
<keyword evidence="5 8" id="KW-0378">Hydrolase</keyword>
<keyword evidence="2" id="KW-0134">Cell wall</keyword>
<dbReference type="PROSITE" id="PS00138">
    <property type="entry name" value="SUBTILASE_SER"/>
    <property type="match status" value="1"/>
</dbReference>
<dbReference type="SUPFAM" id="SSF54897">
    <property type="entry name" value="Protease propeptides/inhibitors"/>
    <property type="match status" value="1"/>
</dbReference>
<evidence type="ECO:0000256" key="9">
    <source>
        <dbReference type="SAM" id="MobiDB-lite"/>
    </source>
</evidence>
<dbReference type="SUPFAM" id="SSF52743">
    <property type="entry name" value="Subtilisin-like"/>
    <property type="match status" value="1"/>
</dbReference>
<dbReference type="InterPro" id="IPR050131">
    <property type="entry name" value="Peptidase_S8_subtilisin-like"/>
</dbReference>
<dbReference type="PROSITE" id="PS00137">
    <property type="entry name" value="SUBTILASE_HIS"/>
    <property type="match status" value="1"/>
</dbReference>
<dbReference type="PROSITE" id="PS51892">
    <property type="entry name" value="SUBTILASE"/>
    <property type="match status" value="1"/>
</dbReference>
<evidence type="ECO:0000313" key="12">
    <source>
        <dbReference type="EMBL" id="ABU72780.1"/>
    </source>
</evidence>
<dbReference type="Pfam" id="PF02225">
    <property type="entry name" value="PA"/>
    <property type="match status" value="1"/>
</dbReference>
<dbReference type="GO" id="GO:0005615">
    <property type="term" value="C:extracellular space"/>
    <property type="evidence" value="ECO:0007669"/>
    <property type="project" value="TreeGrafter"/>
</dbReference>
<keyword evidence="4" id="KW-0479">Metal-binding</keyword>
<feature type="active site" description="Charge relay system" evidence="7 8">
    <location>
        <position position="154"/>
    </location>
</feature>
<feature type="region of interest" description="Disordered" evidence="9">
    <location>
        <begin position="669"/>
        <end position="691"/>
    </location>
</feature>
<dbReference type="InterPro" id="IPR034202">
    <property type="entry name" value="Subtilisin_Carlsberg-like"/>
</dbReference>
<dbReference type="PANTHER" id="PTHR43806:SF11">
    <property type="entry name" value="CEREVISIN-RELATED"/>
    <property type="match status" value="1"/>
</dbReference>
<dbReference type="Pfam" id="PF01483">
    <property type="entry name" value="P_proprotein"/>
    <property type="match status" value="1"/>
</dbReference>
<evidence type="ECO:0000256" key="2">
    <source>
        <dbReference type="ARBA" id="ARBA00022512"/>
    </source>
</evidence>
<dbReference type="CDD" id="cd04817">
    <property type="entry name" value="PA_VapT_like"/>
    <property type="match status" value="1"/>
</dbReference>
<evidence type="ECO:0000259" key="11">
    <source>
        <dbReference type="PROSITE" id="PS51829"/>
    </source>
</evidence>
<dbReference type="Gene3D" id="3.30.70.80">
    <property type="entry name" value="Peptidase S8 propeptide/proteinase inhibitor I9"/>
    <property type="match status" value="1"/>
</dbReference>
<keyword evidence="6 8" id="KW-0720">Serine protease</keyword>
<accession>A7N331</accession>
<protein>
    <recommendedName>
        <fullName evidence="11">P/Homo B domain-containing protein</fullName>
    </recommendedName>
</protein>
<dbReference type="InterPro" id="IPR023828">
    <property type="entry name" value="Peptidase_S8_Ser-AS"/>
</dbReference>
<dbReference type="InterPro" id="IPR000209">
    <property type="entry name" value="Peptidase_S8/S53_dom"/>
</dbReference>
<keyword evidence="2" id="KW-0964">Secreted</keyword>
<evidence type="ECO:0000256" key="8">
    <source>
        <dbReference type="PROSITE-ProRule" id="PRU01240"/>
    </source>
</evidence>
<keyword evidence="10" id="KW-0732">Signal</keyword>
<dbReference type="InterPro" id="IPR008979">
    <property type="entry name" value="Galactose-bd-like_sf"/>
</dbReference>
<dbReference type="InterPro" id="IPR022398">
    <property type="entry name" value="Peptidase_S8_His-AS"/>
</dbReference>
<feature type="chain" id="PRO_5002710768" description="P/Homo B domain-containing protein" evidence="10">
    <location>
        <begin position="33"/>
        <end position="794"/>
    </location>
</feature>
<evidence type="ECO:0000256" key="10">
    <source>
        <dbReference type="SAM" id="SignalP"/>
    </source>
</evidence>
<dbReference type="PROSITE" id="PS51829">
    <property type="entry name" value="P_HOMO_B"/>
    <property type="match status" value="1"/>
</dbReference>
<feature type="active site" description="Charge relay system" evidence="7 8">
    <location>
        <position position="189"/>
    </location>
</feature>
<dbReference type="GO" id="GO:0006508">
    <property type="term" value="P:proteolysis"/>
    <property type="evidence" value="ECO:0007669"/>
    <property type="project" value="UniProtKB-KW"/>
</dbReference>
<feature type="active site" description="Charge relay system" evidence="7 8">
    <location>
        <position position="493"/>
    </location>
</feature>
<dbReference type="PATRIC" id="fig|338187.36.peg.3757"/>
<proteinExistence type="inferred from homology"/>
<reference evidence="12 13" key="1">
    <citation type="submission" date="2007-08" db="EMBL/GenBank/DDBJ databases">
        <authorList>
            <consortium name="The Vibrio harveyi Genome Sequencing Project"/>
            <person name="Bassler B."/>
            <person name="Clifton S.W."/>
            <person name="Fulton L."/>
            <person name="Delehaunty K."/>
            <person name="Fronick C."/>
            <person name="Harrison M."/>
            <person name="Markivic C."/>
            <person name="Fulton R."/>
            <person name="Tin-Wollam A.-M."/>
            <person name="Shah N."/>
            <person name="Pepin K."/>
            <person name="Nash W."/>
            <person name="Thiruvilangam P."/>
            <person name="Bhonagiri V."/>
            <person name="Waters C."/>
            <person name="Tu K.C."/>
            <person name="Irgon J."/>
            <person name="Wilson R.K."/>
        </authorList>
    </citation>
    <scope>NUCLEOTIDE SEQUENCE [LARGE SCALE GENOMIC DNA]</scope>
    <source>
        <strain evidence="13">ATCC BAA-1116 / BB120</strain>
    </source>
</reference>
<dbReference type="SUPFAM" id="SSF49785">
    <property type="entry name" value="Galactose-binding domain-like"/>
    <property type="match status" value="1"/>
</dbReference>
<dbReference type="GO" id="GO:0046872">
    <property type="term" value="F:metal ion binding"/>
    <property type="evidence" value="ECO:0007669"/>
    <property type="project" value="UniProtKB-KW"/>
</dbReference>
<dbReference type="Gene3D" id="2.60.120.260">
    <property type="entry name" value="Galactose-binding domain-like"/>
    <property type="match status" value="1"/>
</dbReference>
<dbReference type="Proteomes" id="UP000008152">
    <property type="component" value="Chromosome II"/>
</dbReference>
<dbReference type="Pfam" id="PF04151">
    <property type="entry name" value="PPC"/>
    <property type="match status" value="1"/>
</dbReference>
<evidence type="ECO:0000256" key="1">
    <source>
        <dbReference type="ARBA" id="ARBA00011073"/>
    </source>
</evidence>
<dbReference type="InterPro" id="IPR015500">
    <property type="entry name" value="Peptidase_S8_subtilisin-rel"/>
</dbReference>
<dbReference type="GO" id="GO:0004252">
    <property type="term" value="F:serine-type endopeptidase activity"/>
    <property type="evidence" value="ECO:0007669"/>
    <property type="project" value="UniProtKB-UniRule"/>
</dbReference>
<dbReference type="Gene3D" id="3.40.50.200">
    <property type="entry name" value="Peptidase S8/S53 domain"/>
    <property type="match status" value="1"/>
</dbReference>
<dbReference type="InterPro" id="IPR003137">
    <property type="entry name" value="PA_domain"/>
</dbReference>
<feature type="signal peptide" evidence="10">
    <location>
        <begin position="1"/>
        <end position="32"/>
    </location>
</feature>
<dbReference type="Pfam" id="PF00082">
    <property type="entry name" value="Peptidase_S8"/>
    <property type="match status" value="2"/>
</dbReference>
<dbReference type="InterPro" id="IPR036852">
    <property type="entry name" value="Peptidase_S8/S53_dom_sf"/>
</dbReference>
<dbReference type="EMBL" id="CP000790">
    <property type="protein sequence ID" value="ABU72780.1"/>
    <property type="molecule type" value="Genomic_DNA"/>
</dbReference>
<organism evidence="12 13">
    <name type="scientific">Vibrio campbellii (strain ATCC BAA-1116)</name>
    <dbReference type="NCBI Taxonomy" id="2902295"/>
    <lineage>
        <taxon>Bacteria</taxon>
        <taxon>Pseudomonadati</taxon>
        <taxon>Pseudomonadota</taxon>
        <taxon>Gammaproteobacteria</taxon>
        <taxon>Vibrionales</taxon>
        <taxon>Vibrionaceae</taxon>
        <taxon>Vibrio</taxon>
    </lineage>
</organism>
<gene>
    <name evidence="12" type="ordered locus">VIBHAR_04872</name>
</gene>
<evidence type="ECO:0000313" key="13">
    <source>
        <dbReference type="Proteomes" id="UP000008152"/>
    </source>
</evidence>
<dbReference type="InterPro" id="IPR002884">
    <property type="entry name" value="P_dom"/>
</dbReference>
<feature type="domain" description="P/Homo B" evidence="11">
    <location>
        <begin position="674"/>
        <end position="794"/>
    </location>
</feature>
<sequence length="794" mass="82765">MEQMHYTTNKLNGLFSLSAVAVAMTFSMSAHAAPLTGFDESNLPTKYIVKFKEDTSSPSALGGNSFWGPRIAQESVLDQLKARKVEKLGNRAIYSVEMEDSELGQLRNRSDVEYVEIDPPRYLLSETIPWGYEAVNAQLLDDSNAGNRTVCIIDSGYDLAHNDLSGNRVSGTNDSGTGSWSVPGNNNAHGTHVAGTIAAIANTEGIKGVMPNQNVNLHIVKVFNEAGWGYSSSLVKAVQTCADNGANVVNMSLGGSQSSVTEKNALQTIYDQGVLLIAAAGNSGNTAHSYPASYDSVMSVAAVDDKRDHAAFSQATDQVEIAGPGVAILSTVTVGEGKLSDIRLNGASQFDRGIVPHNRLIQSGGSYGPDPVVGSITATLASCDVSGSSFSCGDMSGKICLTERVGNQSSGNYPEIDAVQACYNAGASAAIVYSNSELPGLQNPFLVDQNNAARIVSVTVDRAFGQELLGYIGQDITVSTTKGEDYEYYNGTSMATPHVTGVAGLVWSYHPTCTAAQVRNALIKTATDIGVTGRDNRTGHGLVNAEAAKQYLDAGCNGPDGGGSGNDNVLENGVAKTQLSGGSKSSTVFVFDVPADATQATFNMSGGSGDADLYVRFNGTPSTSTYDCRSWAGGNGESCSLNVSGAGQYEVLVYGYSAYSGVSLVATHNGSGDSSGGGSTPSSYTNSDTVAIPDNKASGVVSSLDVARSGDAGSVTIDLDITHTYIGDLYVTLTSPDGGQVVMHDNAGGSANDIKTSFQADFSGFESQGTWELKAVDNARRDTGTINSWTLTFQ</sequence>
<evidence type="ECO:0000256" key="5">
    <source>
        <dbReference type="ARBA" id="ARBA00022801"/>
    </source>
</evidence>
<keyword evidence="3 8" id="KW-0645">Protease</keyword>
<dbReference type="Gene3D" id="3.50.30.30">
    <property type="match status" value="1"/>
</dbReference>
<evidence type="ECO:0000256" key="6">
    <source>
        <dbReference type="ARBA" id="ARBA00022825"/>
    </source>
</evidence>
<dbReference type="PRINTS" id="PR00723">
    <property type="entry name" value="SUBTILISIN"/>
</dbReference>
<evidence type="ECO:0000256" key="7">
    <source>
        <dbReference type="PIRSR" id="PIRSR615500-1"/>
    </source>
</evidence>
<name>A7N331_VIBC1</name>
<evidence type="ECO:0000256" key="4">
    <source>
        <dbReference type="ARBA" id="ARBA00022723"/>
    </source>
</evidence>
<comment type="similarity">
    <text evidence="1 8">Belongs to the peptidase S8 family.</text>
</comment>
<dbReference type="InterPro" id="IPR037045">
    <property type="entry name" value="S8pro/Inhibitor_I9_sf"/>
</dbReference>
<dbReference type="Gene3D" id="2.60.120.380">
    <property type="match status" value="1"/>
</dbReference>
<evidence type="ECO:0000256" key="3">
    <source>
        <dbReference type="ARBA" id="ARBA00022670"/>
    </source>
</evidence>
<dbReference type="PANTHER" id="PTHR43806">
    <property type="entry name" value="PEPTIDASE S8"/>
    <property type="match status" value="1"/>
</dbReference>